<dbReference type="PANTHER" id="PTHR48061:SF38">
    <property type="entry name" value="SERINE_THREONINE-PROTEIN KINASE BRI1"/>
    <property type="match status" value="1"/>
</dbReference>
<dbReference type="InParanoid" id="M1C9J5"/>
<evidence type="ECO:0000256" key="4">
    <source>
        <dbReference type="ARBA" id="ARBA00022729"/>
    </source>
</evidence>
<comment type="subcellular location">
    <subcellularLocation>
        <location evidence="1">Membrane</location>
        <topology evidence="1">Single-pass type I membrane protein</topology>
    </subcellularLocation>
</comment>
<proteinExistence type="predicted"/>
<dbReference type="Proteomes" id="UP000011115">
    <property type="component" value="Unassembled WGS sequence"/>
</dbReference>
<evidence type="ECO:0000256" key="1">
    <source>
        <dbReference type="ARBA" id="ARBA00004479"/>
    </source>
</evidence>
<dbReference type="PANTHER" id="PTHR48061">
    <property type="entry name" value="LEUCINE-RICH REPEAT RECEPTOR PROTEIN KINASE EMS1-LIKE-RELATED"/>
    <property type="match status" value="1"/>
</dbReference>
<keyword evidence="7" id="KW-0472">Membrane</keyword>
<dbReference type="eggNOG" id="KOG0619">
    <property type="taxonomic scope" value="Eukaryota"/>
</dbReference>
<evidence type="ECO:0000259" key="10">
    <source>
        <dbReference type="Pfam" id="PF08263"/>
    </source>
</evidence>
<dbReference type="InterPro" id="IPR046956">
    <property type="entry name" value="RLP23-like"/>
</dbReference>
<reference evidence="12" key="1">
    <citation type="journal article" date="2011" name="Nature">
        <title>Genome sequence and analysis of the tuber crop potato.</title>
        <authorList>
            <consortium name="The Potato Genome Sequencing Consortium"/>
        </authorList>
    </citation>
    <scope>NUCLEOTIDE SEQUENCE [LARGE SCALE GENOMIC DNA]</scope>
    <source>
        <strain evidence="12">cv. DM1-3 516 R44</strain>
    </source>
</reference>
<dbReference type="HOGENOM" id="CLU_132329_0_0_1"/>
<evidence type="ECO:0000313" key="11">
    <source>
        <dbReference type="EnsemblPlants" id="PGSC0003DMT400062787"/>
    </source>
</evidence>
<organism evidence="11 12">
    <name type="scientific">Solanum tuberosum</name>
    <name type="common">Potato</name>
    <dbReference type="NCBI Taxonomy" id="4113"/>
    <lineage>
        <taxon>Eukaryota</taxon>
        <taxon>Viridiplantae</taxon>
        <taxon>Streptophyta</taxon>
        <taxon>Embryophyta</taxon>
        <taxon>Tracheophyta</taxon>
        <taxon>Spermatophyta</taxon>
        <taxon>Magnoliopsida</taxon>
        <taxon>eudicotyledons</taxon>
        <taxon>Gunneridae</taxon>
        <taxon>Pentapetalae</taxon>
        <taxon>asterids</taxon>
        <taxon>lamiids</taxon>
        <taxon>Solanales</taxon>
        <taxon>Solanaceae</taxon>
        <taxon>Solanoideae</taxon>
        <taxon>Solaneae</taxon>
        <taxon>Solanum</taxon>
    </lineage>
</organism>
<sequence length="132" mass="15130">MVSFFFFYSFLCFVLLISLCYCSSFDHYLCSPTEASALLQFKQSFKVKSEYSSCYTSFPKTKSWNESRDCCTWDGVTCDMLNGNVIGLDLSCSQLCGTIHLNSSLFQLHHLHTLNLDNNHFNYLQSHITLAD</sequence>
<reference evidence="11" key="2">
    <citation type="submission" date="2015-06" db="UniProtKB">
        <authorList>
            <consortium name="EnsemblPlants"/>
        </authorList>
    </citation>
    <scope>IDENTIFICATION</scope>
    <source>
        <strain evidence="11">DM1-3 516 R44</strain>
    </source>
</reference>
<evidence type="ECO:0000256" key="9">
    <source>
        <dbReference type="SAM" id="SignalP"/>
    </source>
</evidence>
<feature type="chain" id="PRO_5004013037" evidence="9">
    <location>
        <begin position="23"/>
        <end position="132"/>
    </location>
</feature>
<keyword evidence="5" id="KW-0677">Repeat</keyword>
<keyword evidence="4 9" id="KW-0732">Signal</keyword>
<evidence type="ECO:0000256" key="2">
    <source>
        <dbReference type="ARBA" id="ARBA00022614"/>
    </source>
</evidence>
<evidence type="ECO:0000313" key="12">
    <source>
        <dbReference type="Proteomes" id="UP000011115"/>
    </source>
</evidence>
<evidence type="ECO:0000256" key="5">
    <source>
        <dbReference type="ARBA" id="ARBA00022737"/>
    </source>
</evidence>
<dbReference type="Gramene" id="PGSC0003DMT400062787">
    <property type="protein sequence ID" value="PGSC0003DMT400062787"/>
    <property type="gene ID" value="PGSC0003DMG400024439"/>
</dbReference>
<dbReference type="OMA" id="NMFNINP"/>
<dbReference type="AlphaFoldDB" id="M1C9J5"/>
<keyword evidence="3" id="KW-0812">Transmembrane</keyword>
<feature type="signal peptide" evidence="9">
    <location>
        <begin position="1"/>
        <end position="22"/>
    </location>
</feature>
<keyword evidence="2" id="KW-0433">Leucine-rich repeat</keyword>
<keyword evidence="6" id="KW-1133">Transmembrane helix</keyword>
<protein>
    <submittedName>
        <fullName evidence="11">NL0D</fullName>
    </submittedName>
</protein>
<evidence type="ECO:0000256" key="8">
    <source>
        <dbReference type="ARBA" id="ARBA00023180"/>
    </source>
</evidence>
<name>M1C9J5_SOLTU</name>
<dbReference type="InterPro" id="IPR032675">
    <property type="entry name" value="LRR_dom_sf"/>
</dbReference>
<keyword evidence="8" id="KW-0325">Glycoprotein</keyword>
<feature type="domain" description="Leucine-rich repeat-containing N-terminal plant-type" evidence="10">
    <location>
        <begin position="32"/>
        <end position="79"/>
    </location>
</feature>
<dbReference type="EnsemblPlants" id="PGSC0003DMT400062787">
    <property type="protein sequence ID" value="PGSC0003DMT400062787"/>
    <property type="gene ID" value="PGSC0003DMG400024439"/>
</dbReference>
<dbReference type="Pfam" id="PF08263">
    <property type="entry name" value="LRRNT_2"/>
    <property type="match status" value="1"/>
</dbReference>
<dbReference type="Gene3D" id="3.80.10.10">
    <property type="entry name" value="Ribonuclease Inhibitor"/>
    <property type="match status" value="1"/>
</dbReference>
<evidence type="ECO:0000256" key="3">
    <source>
        <dbReference type="ARBA" id="ARBA00022692"/>
    </source>
</evidence>
<dbReference type="InterPro" id="IPR013210">
    <property type="entry name" value="LRR_N_plant-typ"/>
</dbReference>
<keyword evidence="12" id="KW-1185">Reference proteome</keyword>
<accession>M1C9J5</accession>
<dbReference type="SUPFAM" id="SSF52058">
    <property type="entry name" value="L domain-like"/>
    <property type="match status" value="1"/>
</dbReference>
<dbReference type="GO" id="GO:0016020">
    <property type="term" value="C:membrane"/>
    <property type="evidence" value="ECO:0007669"/>
    <property type="project" value="UniProtKB-SubCell"/>
</dbReference>
<evidence type="ECO:0000256" key="7">
    <source>
        <dbReference type="ARBA" id="ARBA00023136"/>
    </source>
</evidence>
<dbReference type="PaxDb" id="4113-PGSC0003DMT400062787"/>
<evidence type="ECO:0000256" key="6">
    <source>
        <dbReference type="ARBA" id="ARBA00022989"/>
    </source>
</evidence>